<dbReference type="AlphaFoldDB" id="A0AAD3D1Y8"/>
<proteinExistence type="predicted"/>
<organism evidence="2 3">
    <name type="scientific">Chaetoceros tenuissimus</name>
    <dbReference type="NCBI Taxonomy" id="426638"/>
    <lineage>
        <taxon>Eukaryota</taxon>
        <taxon>Sar</taxon>
        <taxon>Stramenopiles</taxon>
        <taxon>Ochrophyta</taxon>
        <taxon>Bacillariophyta</taxon>
        <taxon>Coscinodiscophyceae</taxon>
        <taxon>Chaetocerotophycidae</taxon>
        <taxon>Chaetocerotales</taxon>
        <taxon>Chaetocerotaceae</taxon>
        <taxon>Chaetoceros</taxon>
    </lineage>
</organism>
<accession>A0AAD3D1Y8</accession>
<evidence type="ECO:0000256" key="1">
    <source>
        <dbReference type="SAM" id="MobiDB-lite"/>
    </source>
</evidence>
<evidence type="ECO:0000313" key="3">
    <source>
        <dbReference type="Proteomes" id="UP001054902"/>
    </source>
</evidence>
<feature type="compositionally biased region" description="Basic and acidic residues" evidence="1">
    <location>
        <begin position="1"/>
        <end position="24"/>
    </location>
</feature>
<dbReference type="EMBL" id="BLLK01000047">
    <property type="protein sequence ID" value="GFH54629.1"/>
    <property type="molecule type" value="Genomic_DNA"/>
</dbReference>
<protein>
    <submittedName>
        <fullName evidence="2">Uncharacterized protein</fullName>
    </submittedName>
</protein>
<name>A0AAD3D1Y8_9STRA</name>
<dbReference type="Proteomes" id="UP001054902">
    <property type="component" value="Unassembled WGS sequence"/>
</dbReference>
<comment type="caution">
    <text evidence="2">The sequence shown here is derived from an EMBL/GenBank/DDBJ whole genome shotgun (WGS) entry which is preliminary data.</text>
</comment>
<feature type="compositionally biased region" description="Acidic residues" evidence="1">
    <location>
        <begin position="158"/>
        <end position="173"/>
    </location>
</feature>
<evidence type="ECO:0000313" key="2">
    <source>
        <dbReference type="EMBL" id="GFH54629.1"/>
    </source>
</evidence>
<reference evidence="2 3" key="1">
    <citation type="journal article" date="2021" name="Sci. Rep.">
        <title>The genome of the diatom Chaetoceros tenuissimus carries an ancient integrated fragment of an extant virus.</title>
        <authorList>
            <person name="Hongo Y."/>
            <person name="Kimura K."/>
            <person name="Takaki Y."/>
            <person name="Yoshida Y."/>
            <person name="Baba S."/>
            <person name="Kobayashi G."/>
            <person name="Nagasaki K."/>
            <person name="Hano T."/>
            <person name="Tomaru Y."/>
        </authorList>
    </citation>
    <scope>NUCLEOTIDE SEQUENCE [LARGE SCALE GENOMIC DNA]</scope>
    <source>
        <strain evidence="2 3">NIES-3715</strain>
    </source>
</reference>
<keyword evidence="3" id="KW-1185">Reference proteome</keyword>
<gene>
    <name evidence="2" type="ORF">CTEN210_11105</name>
</gene>
<sequence>MNSKKVQEKAADAPKKKKRSREEKEEVDSGITIQEWQERKRKNQVKDWYEYGSLPIITDYKIHNVYPIPYTLNAIHAAHGLSNIPDNMPIDSVHETIMKNEINTRLNHASNDRPPNPSFLDFIAYCASMKLKQSEDAKKSASHSNGHFEARYEHACLDSDDSDSSDDENNNDPEYEKIKSQIHSIRNDKVEMMTWVDESNNILSDKKSIDRIYKSCDETAAVAIATYAEECMIGRLLPFAKRHTSHCRNENCNLEDGKRPYEEAFSKWIIPSHEAIVESMFYSNENGFEDLGFKNQSFARLSHIAELMETKNEYFRDNNFNLETAEEREIDRQLDAFLEGNDTGTVDQSESYPIPKIIE</sequence>
<feature type="region of interest" description="Disordered" evidence="1">
    <location>
        <begin position="1"/>
        <end position="30"/>
    </location>
</feature>
<feature type="region of interest" description="Disordered" evidence="1">
    <location>
        <begin position="158"/>
        <end position="182"/>
    </location>
</feature>